<dbReference type="CDD" id="cd19499">
    <property type="entry name" value="RecA-like_ClpB_Hsp104-like"/>
    <property type="match status" value="1"/>
</dbReference>
<dbReference type="InterPro" id="IPR036628">
    <property type="entry name" value="Clp_N_dom_sf"/>
</dbReference>
<dbReference type="InterPro" id="IPR003593">
    <property type="entry name" value="AAA+_ATPase"/>
</dbReference>
<gene>
    <name evidence="14" type="primary">clpB</name>
    <name evidence="16" type="ORF">CAB17_16830</name>
</gene>
<dbReference type="GO" id="GO:0016887">
    <property type="term" value="F:ATP hydrolysis activity"/>
    <property type="evidence" value="ECO:0007669"/>
    <property type="project" value="InterPro"/>
</dbReference>
<dbReference type="InterPro" id="IPR001270">
    <property type="entry name" value="ClpA/B"/>
</dbReference>
<protein>
    <recommendedName>
        <fullName evidence="3 14">Chaperone protein ClpB</fullName>
    </recommendedName>
</protein>
<comment type="subunit">
    <text evidence="14">Homohexamer; The oligomerization is ATP-dependent.</text>
</comment>
<dbReference type="Pfam" id="PF17871">
    <property type="entry name" value="AAA_lid_9"/>
    <property type="match status" value="1"/>
</dbReference>
<dbReference type="InterPro" id="IPR019489">
    <property type="entry name" value="Clp_ATPase_C"/>
</dbReference>
<dbReference type="Gene3D" id="3.40.50.300">
    <property type="entry name" value="P-loop containing nucleotide triphosphate hydrolases"/>
    <property type="match status" value="3"/>
</dbReference>
<dbReference type="NCBIfam" id="TIGR03346">
    <property type="entry name" value="chaperone_ClpB"/>
    <property type="match status" value="1"/>
</dbReference>
<evidence type="ECO:0000256" key="4">
    <source>
        <dbReference type="ARBA" id="ARBA00022490"/>
    </source>
</evidence>
<keyword evidence="5 12" id="KW-0677">Repeat</keyword>
<evidence type="ECO:0000256" key="10">
    <source>
        <dbReference type="ARBA" id="ARBA00023186"/>
    </source>
</evidence>
<dbReference type="KEGG" id="lsh:CAB17_16830"/>
<accession>A0A2H5FPM3</accession>
<dbReference type="InterPro" id="IPR050130">
    <property type="entry name" value="ClpA_ClpB"/>
</dbReference>
<comment type="similarity">
    <text evidence="2 13">Belongs to the ClpA/ClpB family.</text>
</comment>
<dbReference type="PANTHER" id="PTHR11638:SF18">
    <property type="entry name" value="HEAT SHOCK PROTEIN 104"/>
    <property type="match status" value="1"/>
</dbReference>
<dbReference type="AlphaFoldDB" id="A0A2H5FPM3"/>
<dbReference type="RefSeq" id="WP_101901040.1">
    <property type="nucleotide sequence ID" value="NZ_CP025491.2"/>
</dbReference>
<dbReference type="InterPro" id="IPR028299">
    <property type="entry name" value="ClpA/B_CS2"/>
</dbReference>
<comment type="function">
    <text evidence="14">Part of a stress-induced multi-chaperone system, it is involved in the recovery of the cell from heat-induced damage, in cooperation with DnaK, DnaJ and GrpE.</text>
</comment>
<evidence type="ECO:0000256" key="1">
    <source>
        <dbReference type="ARBA" id="ARBA00004496"/>
    </source>
</evidence>
<comment type="subcellular location">
    <subcellularLocation>
        <location evidence="1 14">Cytoplasm</location>
    </subcellularLocation>
</comment>
<dbReference type="Proteomes" id="UP000234343">
    <property type="component" value="Chromosome"/>
</dbReference>
<dbReference type="Pfam" id="PF00004">
    <property type="entry name" value="AAA"/>
    <property type="match status" value="1"/>
</dbReference>
<keyword evidence="8 14" id="KW-0346">Stress response</keyword>
<dbReference type="SUPFAM" id="SSF52540">
    <property type="entry name" value="P-loop containing nucleoside triphosphate hydrolases"/>
    <property type="match status" value="2"/>
</dbReference>
<dbReference type="InterPro" id="IPR018368">
    <property type="entry name" value="ClpA/B_CS1"/>
</dbReference>
<keyword evidence="7 13" id="KW-0067">ATP-binding</keyword>
<dbReference type="Pfam" id="PF10431">
    <property type="entry name" value="ClpB_D2-small"/>
    <property type="match status" value="1"/>
</dbReference>
<dbReference type="InterPro" id="IPR003959">
    <property type="entry name" value="ATPase_AAA_core"/>
</dbReference>
<evidence type="ECO:0000313" key="16">
    <source>
        <dbReference type="EMBL" id="AUH73524.1"/>
    </source>
</evidence>
<name>A0A2H5FPM3_9GAMM</name>
<dbReference type="PROSITE" id="PS51903">
    <property type="entry name" value="CLP_R"/>
    <property type="match status" value="1"/>
</dbReference>
<evidence type="ECO:0000256" key="12">
    <source>
        <dbReference type="PROSITE-ProRule" id="PRU01251"/>
    </source>
</evidence>
<dbReference type="InterPro" id="IPR041546">
    <property type="entry name" value="ClpA/ClpB_AAA_lid"/>
</dbReference>
<comment type="subunit">
    <text evidence="11">Homohexamer. The oligomerization is ATP-dependent.</text>
</comment>
<dbReference type="Pfam" id="PF07724">
    <property type="entry name" value="AAA_2"/>
    <property type="match status" value="1"/>
</dbReference>
<dbReference type="SUPFAM" id="SSF81923">
    <property type="entry name" value="Double Clp-N motif"/>
    <property type="match status" value="1"/>
</dbReference>
<dbReference type="GO" id="GO:0042802">
    <property type="term" value="F:identical protein binding"/>
    <property type="evidence" value="ECO:0007669"/>
    <property type="project" value="UniProtKB-ARBA"/>
</dbReference>
<dbReference type="FunFam" id="1.10.8.60:FF:000017">
    <property type="entry name" value="ATP-dependent chaperone ClpB"/>
    <property type="match status" value="1"/>
</dbReference>
<evidence type="ECO:0000256" key="13">
    <source>
        <dbReference type="RuleBase" id="RU004432"/>
    </source>
</evidence>
<dbReference type="InterPro" id="IPR027417">
    <property type="entry name" value="P-loop_NTPase"/>
</dbReference>
<sequence length="859" mass="96195">MRMDKLTSKFQIALADAQSLALGRDNGFIEPEHLMKALLDQEGGSCRPLLSKAGVNIPLLRTLLDQALDKLPKVAGMGGDIHISNALNRLLNLTDKLAQQKKDNFISSELFILAAISEEGVLSRMLKQVGGDVKAIEKAINELRGGETVTDPNAEEQRQALEKYTLDLTTRAEQGKLDPVIGRDDEIRRTIQVLQRRTKNNPVLIGEPGVGKTAIVEGLAQRIINGEVPEGLKNKRLLALDMGALIAGAKFRGEFEERLKAVLNDLAKQEGQIILFIDELHTMVGAGKAEGAMDAGNMLKPALARGELHCIGATTLDEYRQYIEKDAALERRFQKVLVDEPTVEDTIAILRGLKERYEVHHGVEITDPAIVAAATLSHRYITDRQLPDKAIDLIDEAGSLIRMEIDSKPESMDKLERRLIQLKIEREALKKEHDEASKKRLEDLQHAIDELELNYSDLEEIWKAEKATMQGATQIKEALEQAKLEMETARRAGDLSRMSELQYGRIPELEKRLVQVATAESHETKLVRNKVTEDEVAEVVSRWTGIPVAKMMEGEKEKLLRMEEVLHNRLIGQNEAIEAVSNAIRRSRAGLSDPNRPIGSFLFLGPTGVGKTELCKALATFLFDTEEAMVRIDMSEFMEKHSVARLIGAPPGYVGYEEGGYLTEAVRRRPYSVILLDEVEKAHSDVFNILLQVMDDGRLTDGQGRTVDFRNTIIVMTSNLGSNLIQEMGNKFKYEQIKEAVMEMVRQHFRPEFINRIDDTVVFHALAKEQIGKIAAIQISYLQKRLKQQDIHLEVTQEALTHLAEAGFDPVYGARPLKRTIQQQLENPLAQAILTGRFKSGETINVTYQDGEMEFNGHK</sequence>
<keyword evidence="10 13" id="KW-0143">Chaperone</keyword>
<dbReference type="GO" id="GO:0005524">
    <property type="term" value="F:ATP binding"/>
    <property type="evidence" value="ECO:0007669"/>
    <property type="project" value="UniProtKB-UniRule"/>
</dbReference>
<dbReference type="FunFam" id="3.40.50.300:FF:000025">
    <property type="entry name" value="ATP-dependent Clp protease subunit"/>
    <property type="match status" value="1"/>
</dbReference>
<evidence type="ECO:0000256" key="5">
    <source>
        <dbReference type="ARBA" id="ARBA00022737"/>
    </source>
</evidence>
<dbReference type="FunFam" id="3.40.50.300:FF:000120">
    <property type="entry name" value="ATP-dependent chaperone ClpB"/>
    <property type="match status" value="1"/>
</dbReference>
<dbReference type="SMART" id="SM00382">
    <property type="entry name" value="AAA"/>
    <property type="match status" value="2"/>
</dbReference>
<proteinExistence type="inferred from homology"/>
<dbReference type="FunFam" id="1.10.1780.10:FF:000003">
    <property type="entry name" value="ATP-dependent chaperone ClpB"/>
    <property type="match status" value="1"/>
</dbReference>
<dbReference type="CDD" id="cd00009">
    <property type="entry name" value="AAA"/>
    <property type="match status" value="1"/>
</dbReference>
<evidence type="ECO:0000256" key="2">
    <source>
        <dbReference type="ARBA" id="ARBA00008675"/>
    </source>
</evidence>
<dbReference type="PROSITE" id="PS00871">
    <property type="entry name" value="CLPAB_2"/>
    <property type="match status" value="1"/>
</dbReference>
<evidence type="ECO:0000256" key="6">
    <source>
        <dbReference type="ARBA" id="ARBA00022741"/>
    </source>
</evidence>
<dbReference type="GO" id="GO:0034605">
    <property type="term" value="P:cellular response to heat"/>
    <property type="evidence" value="ECO:0007669"/>
    <property type="project" value="TreeGrafter"/>
</dbReference>
<dbReference type="GO" id="GO:0005829">
    <property type="term" value="C:cytosol"/>
    <property type="evidence" value="ECO:0007669"/>
    <property type="project" value="UniProtKB-ARBA"/>
</dbReference>
<dbReference type="Gene3D" id="1.10.1780.10">
    <property type="entry name" value="Clp, N-terminal domain"/>
    <property type="match status" value="1"/>
</dbReference>
<dbReference type="NCBIfam" id="NF008118">
    <property type="entry name" value="PRK10865.1"/>
    <property type="match status" value="1"/>
</dbReference>
<dbReference type="EMBL" id="CP025491">
    <property type="protein sequence ID" value="AUH73524.1"/>
    <property type="molecule type" value="Genomic_DNA"/>
</dbReference>
<evidence type="ECO:0000256" key="11">
    <source>
        <dbReference type="ARBA" id="ARBA00026057"/>
    </source>
</evidence>
<evidence type="ECO:0000256" key="14">
    <source>
        <dbReference type="RuleBase" id="RU362034"/>
    </source>
</evidence>
<feature type="coiled-coil region" evidence="14">
    <location>
        <begin position="412"/>
        <end position="492"/>
    </location>
</feature>
<dbReference type="InterPro" id="IPR017730">
    <property type="entry name" value="Chaperonin_ClpB"/>
</dbReference>
<evidence type="ECO:0000256" key="3">
    <source>
        <dbReference type="ARBA" id="ARBA00017574"/>
    </source>
</evidence>
<reference evidence="16 17" key="1">
    <citation type="submission" date="2017-12" db="EMBL/GenBank/DDBJ databases">
        <title>Legionella sainthelensi LA01-117, whole genome sequence of a clinical isolate from New Zealand.</title>
        <authorList>
            <person name="Cree S.L."/>
            <person name="Slow S."/>
            <person name="Kennedy M.A."/>
            <person name="Murdoch D.R."/>
            <person name="Biggs P.J."/>
            <person name="Anderson T."/>
        </authorList>
    </citation>
    <scope>NUCLEOTIDE SEQUENCE [LARGE SCALE GENOMIC DNA]</scope>
    <source>
        <strain evidence="16 17">LA01-117</strain>
    </source>
</reference>
<keyword evidence="17" id="KW-1185">Reference proteome</keyword>
<keyword evidence="6 13" id="KW-0547">Nucleotide-binding</keyword>
<evidence type="ECO:0000256" key="8">
    <source>
        <dbReference type="ARBA" id="ARBA00023016"/>
    </source>
</evidence>
<dbReference type="Gene3D" id="1.10.8.60">
    <property type="match status" value="1"/>
</dbReference>
<dbReference type="SMART" id="SM01086">
    <property type="entry name" value="ClpB_D2-small"/>
    <property type="match status" value="1"/>
</dbReference>
<dbReference type="PROSITE" id="PS00870">
    <property type="entry name" value="CLPAB_1"/>
    <property type="match status" value="1"/>
</dbReference>
<evidence type="ECO:0000313" key="17">
    <source>
        <dbReference type="Proteomes" id="UP000234343"/>
    </source>
</evidence>
<dbReference type="PANTHER" id="PTHR11638">
    <property type="entry name" value="ATP-DEPENDENT CLP PROTEASE"/>
    <property type="match status" value="1"/>
</dbReference>
<organism evidence="16 17">
    <name type="scientific">Legionella sainthelensi</name>
    <dbReference type="NCBI Taxonomy" id="28087"/>
    <lineage>
        <taxon>Bacteria</taxon>
        <taxon>Pseudomonadati</taxon>
        <taxon>Pseudomonadota</taxon>
        <taxon>Gammaproteobacteria</taxon>
        <taxon>Legionellales</taxon>
        <taxon>Legionellaceae</taxon>
        <taxon>Legionella</taxon>
    </lineage>
</organism>
<feature type="domain" description="Clp R" evidence="15">
    <location>
        <begin position="3"/>
        <end position="146"/>
    </location>
</feature>
<dbReference type="InterPro" id="IPR004176">
    <property type="entry name" value="Clp_R_N"/>
</dbReference>
<dbReference type="GO" id="GO:0042026">
    <property type="term" value="P:protein refolding"/>
    <property type="evidence" value="ECO:0007669"/>
    <property type="project" value="UniProtKB-UniRule"/>
</dbReference>
<keyword evidence="9 14" id="KW-0175">Coiled coil</keyword>
<evidence type="ECO:0000259" key="15">
    <source>
        <dbReference type="PROSITE" id="PS51903"/>
    </source>
</evidence>
<evidence type="ECO:0000256" key="7">
    <source>
        <dbReference type="ARBA" id="ARBA00022840"/>
    </source>
</evidence>
<dbReference type="Pfam" id="PF02861">
    <property type="entry name" value="Clp_N"/>
    <property type="match status" value="1"/>
</dbReference>
<evidence type="ECO:0000256" key="9">
    <source>
        <dbReference type="ARBA" id="ARBA00023054"/>
    </source>
</evidence>
<dbReference type="FunFam" id="3.40.50.300:FF:000010">
    <property type="entry name" value="Chaperone clpB 1, putative"/>
    <property type="match status" value="1"/>
</dbReference>
<dbReference type="PRINTS" id="PR00300">
    <property type="entry name" value="CLPPROTEASEA"/>
</dbReference>
<keyword evidence="4 14" id="KW-0963">Cytoplasm</keyword>